<evidence type="ECO:0000256" key="1">
    <source>
        <dbReference type="SAM" id="MobiDB-lite"/>
    </source>
</evidence>
<reference evidence="2 3" key="1">
    <citation type="submission" date="2020-02" db="EMBL/GenBank/DDBJ databases">
        <authorList>
            <person name="Ferguson B K."/>
        </authorList>
    </citation>
    <scope>NUCLEOTIDE SEQUENCE [LARGE SCALE GENOMIC DNA]</scope>
</reference>
<evidence type="ECO:0000313" key="2">
    <source>
        <dbReference type="EMBL" id="CAB0034127.1"/>
    </source>
</evidence>
<gene>
    <name evidence="2" type="ORF">TBRA_LOCUS6025</name>
</gene>
<sequence>MERDGHVYERTLRAAQRDEVTRSVAEWANALTDEQVSAELQMRSLFISPEKSSYRREPPPTQRQTPQQEESGVEEGQTRYV</sequence>
<proteinExistence type="predicted"/>
<evidence type="ECO:0000313" key="3">
    <source>
        <dbReference type="Proteomes" id="UP000479190"/>
    </source>
</evidence>
<name>A0A6H5I841_9HYME</name>
<dbReference type="EMBL" id="CADCXV010000734">
    <property type="protein sequence ID" value="CAB0034127.1"/>
    <property type="molecule type" value="Genomic_DNA"/>
</dbReference>
<organism evidence="2 3">
    <name type="scientific">Trichogramma brassicae</name>
    <dbReference type="NCBI Taxonomy" id="86971"/>
    <lineage>
        <taxon>Eukaryota</taxon>
        <taxon>Metazoa</taxon>
        <taxon>Ecdysozoa</taxon>
        <taxon>Arthropoda</taxon>
        <taxon>Hexapoda</taxon>
        <taxon>Insecta</taxon>
        <taxon>Pterygota</taxon>
        <taxon>Neoptera</taxon>
        <taxon>Endopterygota</taxon>
        <taxon>Hymenoptera</taxon>
        <taxon>Apocrita</taxon>
        <taxon>Proctotrupomorpha</taxon>
        <taxon>Chalcidoidea</taxon>
        <taxon>Trichogrammatidae</taxon>
        <taxon>Trichogramma</taxon>
    </lineage>
</organism>
<feature type="region of interest" description="Disordered" evidence="1">
    <location>
        <begin position="47"/>
        <end position="81"/>
    </location>
</feature>
<accession>A0A6H5I841</accession>
<keyword evidence="3" id="KW-1185">Reference proteome</keyword>
<dbReference type="Proteomes" id="UP000479190">
    <property type="component" value="Unassembled WGS sequence"/>
</dbReference>
<dbReference type="AlphaFoldDB" id="A0A6H5I841"/>
<protein>
    <submittedName>
        <fullName evidence="2">Uncharacterized protein</fullName>
    </submittedName>
</protein>